<keyword evidence="10" id="KW-1185">Reference proteome</keyword>
<sequence>MSDEHRDHYYLASFQEDHHHVIDETGAYNQKPPSIVLSSTYGSQVFDDPSSYMSFTDYNSLANAFGLSPSSSEVFSIGDLGGGGNNNENPVTPNSSVSFSSSEAGGEEDSGKTKKENPPKVSEDGGQCSKKEGKTKKKGEKRQREPRFAFMTKSEVDHLEDGYRWRKYGQKAVKNSPYPRSYYKCTTQKCTVKKRVERSFQDPSIVITTYEGQHNHPIPVTLRGNTAAMFSHSMFTPAPMETTRPVIFPQDILVQMAPHLSNQAGANSTYPQILNDQHLYDHQYHHQVPEYGLVQDIVPSMFFKQEP</sequence>
<dbReference type="GO" id="GO:0003700">
    <property type="term" value="F:DNA-binding transcription factor activity"/>
    <property type="evidence" value="ECO:0000318"/>
    <property type="project" value="GO_Central"/>
</dbReference>
<keyword evidence="2" id="KW-0805">Transcription regulation</keyword>
<keyword evidence="5" id="KW-0539">Nucleus</keyword>
<keyword evidence="4" id="KW-0804">Transcription</keyword>
<evidence type="ECO:0000256" key="6">
    <source>
        <dbReference type="SAM" id="MobiDB-lite"/>
    </source>
</evidence>
<dbReference type="EMBL" id="KT827595">
    <property type="protein sequence ID" value="AMO00388.1"/>
    <property type="molecule type" value="mRNA"/>
</dbReference>
<dbReference type="SUPFAM" id="SSF118290">
    <property type="entry name" value="WRKY DNA-binding domain"/>
    <property type="match status" value="1"/>
</dbReference>
<reference evidence="8" key="1">
    <citation type="journal article" date="2016" name="Front. Plant Sci.">
        <title>Genome-Wide Identification and Expression Analysis of the WRKY Gene Family in Cassava.</title>
        <authorList>
            <person name="Wei Y."/>
            <person name="Shi H."/>
            <person name="Xia Z."/>
            <person name="Tie W."/>
            <person name="Ding Z."/>
            <person name="Yan Y."/>
            <person name="Wang W."/>
            <person name="Hu W."/>
            <person name="Li K."/>
        </authorList>
    </citation>
    <scope>NUCLEOTIDE SEQUENCE</scope>
</reference>
<dbReference type="GO" id="GO:0006355">
    <property type="term" value="P:regulation of DNA-templated transcription"/>
    <property type="evidence" value="ECO:0000318"/>
    <property type="project" value="GO_Central"/>
</dbReference>
<dbReference type="SMART" id="SM00774">
    <property type="entry name" value="WRKY"/>
    <property type="match status" value="1"/>
</dbReference>
<dbReference type="AlphaFoldDB" id="A0A140H8M4"/>
<proteinExistence type="evidence at transcript level"/>
<feature type="region of interest" description="Disordered" evidence="6">
    <location>
        <begin position="78"/>
        <end position="149"/>
    </location>
</feature>
<evidence type="ECO:0000313" key="8">
    <source>
        <dbReference type="EMBL" id="AMO00388.1"/>
    </source>
</evidence>
<dbReference type="InterPro" id="IPR036576">
    <property type="entry name" value="WRKY_dom_sf"/>
</dbReference>
<accession>A0A140H8M4</accession>
<reference evidence="9 10" key="2">
    <citation type="submission" date="2016-02" db="EMBL/GenBank/DDBJ databases">
        <title>WGS assembly of Manihot esculenta.</title>
        <authorList>
            <person name="Bredeson J.V."/>
            <person name="Prochnik S.E."/>
            <person name="Lyons J.B."/>
            <person name="Schmutz J."/>
            <person name="Grimwood J."/>
            <person name="Vrebalov J."/>
            <person name="Bart R.S."/>
            <person name="Amuge T."/>
            <person name="Ferguson M.E."/>
            <person name="Green R."/>
            <person name="Putnam N."/>
            <person name="Stites J."/>
            <person name="Rounsley S."/>
            <person name="Rokhsar D.S."/>
        </authorList>
    </citation>
    <scope>NUCLEOTIDE SEQUENCE [LARGE SCALE GENOMIC DNA]</scope>
    <source>
        <strain evidence="10">cv. AM560-2</strain>
        <tissue evidence="9">Leaf</tissue>
    </source>
</reference>
<dbReference type="PANTHER" id="PTHR31221">
    <property type="entry name" value="WRKY TRANSCRIPTION FACTOR PROTEIN 1-RELATED"/>
    <property type="match status" value="1"/>
</dbReference>
<dbReference type="Gene3D" id="2.20.25.80">
    <property type="entry name" value="WRKY domain"/>
    <property type="match status" value="1"/>
</dbReference>
<evidence type="ECO:0000313" key="10">
    <source>
        <dbReference type="Proteomes" id="UP000091857"/>
    </source>
</evidence>
<dbReference type="Gramene" id="Manes.15G118300.1.v8.1">
    <property type="protein sequence ID" value="Manes.15G118300.1.v8.1.CDS"/>
    <property type="gene ID" value="Manes.15G118300.v8.1"/>
</dbReference>
<evidence type="ECO:0000256" key="1">
    <source>
        <dbReference type="ARBA" id="ARBA00004123"/>
    </source>
</evidence>
<dbReference type="PROSITE" id="PS50811">
    <property type="entry name" value="WRKY"/>
    <property type="match status" value="1"/>
</dbReference>
<organism evidence="8">
    <name type="scientific">Manihot esculenta</name>
    <name type="common">Cassava</name>
    <name type="synonym">Jatropha manihot</name>
    <dbReference type="NCBI Taxonomy" id="3983"/>
    <lineage>
        <taxon>Eukaryota</taxon>
        <taxon>Viridiplantae</taxon>
        <taxon>Streptophyta</taxon>
        <taxon>Embryophyta</taxon>
        <taxon>Tracheophyta</taxon>
        <taxon>Spermatophyta</taxon>
        <taxon>Magnoliopsida</taxon>
        <taxon>eudicotyledons</taxon>
        <taxon>Gunneridae</taxon>
        <taxon>Pentapetalae</taxon>
        <taxon>rosids</taxon>
        <taxon>fabids</taxon>
        <taxon>Malpighiales</taxon>
        <taxon>Euphorbiaceae</taxon>
        <taxon>Crotonoideae</taxon>
        <taxon>Manihoteae</taxon>
        <taxon>Manihot</taxon>
    </lineage>
</organism>
<evidence type="ECO:0000256" key="3">
    <source>
        <dbReference type="ARBA" id="ARBA00023125"/>
    </source>
</evidence>
<dbReference type="InterPro" id="IPR003657">
    <property type="entry name" value="WRKY_dom"/>
</dbReference>
<dbReference type="EMBL" id="CM004401">
    <property type="protein sequence ID" value="OAY29112.1"/>
    <property type="molecule type" value="Genomic_DNA"/>
</dbReference>
<dbReference type="OMA" id="GCHEEDS"/>
<dbReference type="Pfam" id="PF03106">
    <property type="entry name" value="WRKY"/>
    <property type="match status" value="1"/>
</dbReference>
<evidence type="ECO:0000259" key="7">
    <source>
        <dbReference type="PROSITE" id="PS50811"/>
    </source>
</evidence>
<dbReference type="PANTHER" id="PTHR31221:SF320">
    <property type="entry name" value="WRKY TRANSCRIPTION FACTOR 20"/>
    <property type="match status" value="1"/>
</dbReference>
<dbReference type="SMR" id="A0A140H8M4"/>
<evidence type="ECO:0000256" key="2">
    <source>
        <dbReference type="ARBA" id="ARBA00023015"/>
    </source>
</evidence>
<evidence type="ECO:0000256" key="4">
    <source>
        <dbReference type="ARBA" id="ARBA00023163"/>
    </source>
</evidence>
<comment type="subcellular location">
    <subcellularLocation>
        <location evidence="1">Nucleus</location>
    </subcellularLocation>
</comment>
<dbReference type="GO" id="GO:0000976">
    <property type="term" value="F:transcription cis-regulatory region binding"/>
    <property type="evidence" value="ECO:0000318"/>
    <property type="project" value="GO_Central"/>
</dbReference>
<evidence type="ECO:0000313" key="9">
    <source>
        <dbReference type="EMBL" id="OAY29112.1"/>
    </source>
</evidence>
<feature type="compositionally biased region" description="Low complexity" evidence="6">
    <location>
        <begin position="95"/>
        <end position="104"/>
    </location>
</feature>
<dbReference type="OrthoDB" id="1936515at2759"/>
<feature type="compositionally biased region" description="Basic and acidic residues" evidence="6">
    <location>
        <begin position="109"/>
        <end position="123"/>
    </location>
</feature>
<dbReference type="GO" id="GO:0005634">
    <property type="term" value="C:nucleus"/>
    <property type="evidence" value="ECO:0000318"/>
    <property type="project" value="GO_Central"/>
</dbReference>
<keyword evidence="3" id="KW-0238">DNA-binding</keyword>
<protein>
    <submittedName>
        <fullName evidence="8">WRKY transcription factor 20</fullName>
    </submittedName>
</protein>
<name>A0A140H8M4_MANES</name>
<feature type="domain" description="WRKY" evidence="7">
    <location>
        <begin position="154"/>
        <end position="219"/>
    </location>
</feature>
<gene>
    <name evidence="9" type="ORF">MANES_15G118300</name>
</gene>
<dbReference type="InterPro" id="IPR044810">
    <property type="entry name" value="WRKY_plant"/>
</dbReference>
<dbReference type="Proteomes" id="UP000091857">
    <property type="component" value="Chromosome 15"/>
</dbReference>
<dbReference type="FunFam" id="2.20.25.80:FF:000003">
    <property type="entry name" value="WRKY transcription factor 57"/>
    <property type="match status" value="1"/>
</dbReference>
<evidence type="ECO:0000256" key="5">
    <source>
        <dbReference type="ARBA" id="ARBA00023242"/>
    </source>
</evidence>